<gene>
    <name evidence="2" type="ORF">PQR66_03310</name>
</gene>
<organism evidence="2 3">
    <name type="scientific">Paraburkholderia agricolaris</name>
    <dbReference type="NCBI Taxonomy" id="2152888"/>
    <lineage>
        <taxon>Bacteria</taxon>
        <taxon>Pseudomonadati</taxon>
        <taxon>Pseudomonadota</taxon>
        <taxon>Betaproteobacteria</taxon>
        <taxon>Burkholderiales</taxon>
        <taxon>Burkholderiaceae</taxon>
        <taxon>Paraburkholderia</taxon>
    </lineage>
</organism>
<dbReference type="EMBL" id="JAQQFN010000002">
    <property type="protein sequence ID" value="MFL9882036.1"/>
    <property type="molecule type" value="Genomic_DNA"/>
</dbReference>
<evidence type="ECO:0000256" key="1">
    <source>
        <dbReference type="SAM" id="MobiDB-lite"/>
    </source>
</evidence>
<evidence type="ECO:0000313" key="2">
    <source>
        <dbReference type="EMBL" id="MFL9882036.1"/>
    </source>
</evidence>
<accession>A0ABW8ZGY6</accession>
<dbReference type="RefSeq" id="WP_408331887.1">
    <property type="nucleotide sequence ID" value="NZ_JAQQFH010000024.1"/>
</dbReference>
<dbReference type="Proteomes" id="UP001629249">
    <property type="component" value="Unassembled WGS sequence"/>
</dbReference>
<keyword evidence="3" id="KW-1185">Reference proteome</keyword>
<evidence type="ECO:0008006" key="4">
    <source>
        <dbReference type="Google" id="ProtNLM"/>
    </source>
</evidence>
<sequence>MFKKAKTAEDHRKDAEKAAARADAAKKKLATLQAELASVEAQQTALRESIEGEKRARAEIRQGVKATVDTVPMPVRLEVSQVKLLKVLAALEGTTASAIIRDCIKEHLTMKAATNPTFANAALMVQDR</sequence>
<reference evidence="2 3" key="1">
    <citation type="journal article" date="2024" name="Chem. Sci.">
        <title>Discovery of megapolipeptins by genome mining of a Burkholderiales bacteria collection.</title>
        <authorList>
            <person name="Paulo B.S."/>
            <person name="Recchia M.J.J."/>
            <person name="Lee S."/>
            <person name="Fergusson C.H."/>
            <person name="Romanowski S.B."/>
            <person name="Hernandez A."/>
            <person name="Krull N."/>
            <person name="Liu D.Y."/>
            <person name="Cavanagh H."/>
            <person name="Bos A."/>
            <person name="Gray C.A."/>
            <person name="Murphy B.T."/>
            <person name="Linington R.G."/>
            <person name="Eustaquio A.S."/>
        </authorList>
    </citation>
    <scope>NUCLEOTIDE SEQUENCE [LARGE SCALE GENOMIC DNA]</scope>
    <source>
        <strain evidence="2 3">RL16-012-BIC-B</strain>
    </source>
</reference>
<protein>
    <recommendedName>
        <fullName evidence="4">Ribbon-helix-helix protein, copG family</fullName>
    </recommendedName>
</protein>
<feature type="region of interest" description="Disordered" evidence="1">
    <location>
        <begin position="1"/>
        <end position="21"/>
    </location>
</feature>
<name>A0ABW8ZGY6_9BURK</name>
<comment type="caution">
    <text evidence="2">The sequence shown here is derived from an EMBL/GenBank/DDBJ whole genome shotgun (WGS) entry which is preliminary data.</text>
</comment>
<evidence type="ECO:0000313" key="3">
    <source>
        <dbReference type="Proteomes" id="UP001629249"/>
    </source>
</evidence>
<proteinExistence type="predicted"/>